<evidence type="ECO:0000313" key="2">
    <source>
        <dbReference type="Proteomes" id="UP000008553"/>
    </source>
</evidence>
<gene>
    <name evidence="1" type="ORF">PY06492</name>
</gene>
<accession>Q7RAK8</accession>
<sequence>MKEQIKNMARFKYLPFNTCNILIFKKKNFIFFSILKK</sequence>
<evidence type="ECO:0000313" key="1">
    <source>
        <dbReference type="EMBL" id="EAA18717.1"/>
    </source>
</evidence>
<organism evidence="1 2">
    <name type="scientific">Plasmodium yoelii yoelii</name>
    <dbReference type="NCBI Taxonomy" id="73239"/>
    <lineage>
        <taxon>Eukaryota</taxon>
        <taxon>Sar</taxon>
        <taxon>Alveolata</taxon>
        <taxon>Apicomplexa</taxon>
        <taxon>Aconoidasida</taxon>
        <taxon>Haemosporida</taxon>
        <taxon>Plasmodiidae</taxon>
        <taxon>Plasmodium</taxon>
        <taxon>Plasmodium (Vinckeia)</taxon>
    </lineage>
</organism>
<dbReference type="InParanoid" id="Q7RAK8"/>
<dbReference type="PaxDb" id="73239-Q7RAK8"/>
<proteinExistence type="predicted"/>
<dbReference type="Proteomes" id="UP000008553">
    <property type="component" value="Unassembled WGS sequence"/>
</dbReference>
<name>Q7RAK8_PLAYO</name>
<dbReference type="EMBL" id="AABL01002199">
    <property type="protein sequence ID" value="EAA18717.1"/>
    <property type="molecule type" value="Genomic_DNA"/>
</dbReference>
<keyword evidence="2" id="KW-1185">Reference proteome</keyword>
<protein>
    <submittedName>
        <fullName evidence="1">Uncharacterized protein</fullName>
    </submittedName>
</protein>
<dbReference type="AlphaFoldDB" id="Q7RAK8"/>
<comment type="caution">
    <text evidence="1">The sequence shown here is derived from an EMBL/GenBank/DDBJ whole genome shotgun (WGS) entry which is preliminary data.</text>
</comment>
<feature type="non-terminal residue" evidence="1">
    <location>
        <position position="37"/>
    </location>
</feature>
<reference evidence="1 2" key="1">
    <citation type="journal article" date="2002" name="Nature">
        <title>Genome sequence and comparative analysis of the model rodent malaria parasite Plasmodium yoelii yoelii.</title>
        <authorList>
            <person name="Carlton J.M."/>
            <person name="Angiuoli S.V."/>
            <person name="Suh B.B."/>
            <person name="Kooij T.W."/>
            <person name="Pertea M."/>
            <person name="Silva J.C."/>
            <person name="Ermolaeva M.D."/>
            <person name="Allen J.E."/>
            <person name="Selengut J.D."/>
            <person name="Koo H.L."/>
            <person name="Peterson J.D."/>
            <person name="Pop M."/>
            <person name="Kosack D.S."/>
            <person name="Shumway M.F."/>
            <person name="Bidwell S.L."/>
            <person name="Shallom S.J."/>
            <person name="van Aken S.E."/>
            <person name="Riedmuller S.B."/>
            <person name="Feldblyum T.V."/>
            <person name="Cho J.K."/>
            <person name="Quackenbush J."/>
            <person name="Sedegah M."/>
            <person name="Shoaibi A."/>
            <person name="Cummings L.M."/>
            <person name="Florens L."/>
            <person name="Yates J.R."/>
            <person name="Raine J.D."/>
            <person name="Sinden R.E."/>
            <person name="Harris M.A."/>
            <person name="Cunningham D.A."/>
            <person name="Preiser P.R."/>
            <person name="Bergman L.W."/>
            <person name="Vaidya A.B."/>
            <person name="van Lin L.H."/>
            <person name="Janse C.J."/>
            <person name="Waters A.P."/>
            <person name="Smith H.O."/>
            <person name="White O.R."/>
            <person name="Salzberg S.L."/>
            <person name="Venter J.C."/>
            <person name="Fraser C.M."/>
            <person name="Hoffman S.L."/>
            <person name="Gardner M.J."/>
            <person name="Carucci D.J."/>
        </authorList>
    </citation>
    <scope>NUCLEOTIDE SEQUENCE [LARGE SCALE GENOMIC DNA]</scope>
    <source>
        <strain evidence="1 2">17XNL</strain>
    </source>
</reference>